<dbReference type="InterPro" id="IPR029058">
    <property type="entry name" value="AB_hydrolase_fold"/>
</dbReference>
<feature type="domain" description="Alpha/beta hydrolase fold-3" evidence="3">
    <location>
        <begin position="187"/>
        <end position="264"/>
    </location>
</feature>
<dbReference type="Gene3D" id="3.40.50.1820">
    <property type="entry name" value="alpha/beta hydrolase"/>
    <property type="match status" value="1"/>
</dbReference>
<keyword evidence="2" id="KW-0472">Membrane</keyword>
<evidence type="ECO:0000256" key="2">
    <source>
        <dbReference type="SAM" id="Phobius"/>
    </source>
</evidence>
<keyword evidence="2" id="KW-0812">Transmembrane</keyword>
<feature type="transmembrane region" description="Helical" evidence="2">
    <location>
        <begin position="45"/>
        <end position="67"/>
    </location>
</feature>
<evidence type="ECO:0000313" key="4">
    <source>
        <dbReference type="Ensembl" id="ENSBMSP00010010189.1"/>
    </source>
</evidence>
<evidence type="ECO:0000259" key="3">
    <source>
        <dbReference type="Pfam" id="PF07859"/>
    </source>
</evidence>
<dbReference type="AlphaFoldDB" id="A0A8C0CRP3"/>
<dbReference type="InterPro" id="IPR050300">
    <property type="entry name" value="GDXG_lipolytic_enzyme"/>
</dbReference>
<dbReference type="Pfam" id="PF07859">
    <property type="entry name" value="Abhydrolase_3"/>
    <property type="match status" value="1"/>
</dbReference>
<dbReference type="GeneTree" id="ENSGT00940000157630"/>
<dbReference type="OMA" id="MIGYRKL"/>
<keyword evidence="1" id="KW-0378">Hydrolase</keyword>
<proteinExistence type="predicted"/>
<organism evidence="4">
    <name type="scientific">Balaenoptera musculus</name>
    <name type="common">Blue whale</name>
    <dbReference type="NCBI Taxonomy" id="9771"/>
    <lineage>
        <taxon>Eukaryota</taxon>
        <taxon>Metazoa</taxon>
        <taxon>Chordata</taxon>
        <taxon>Craniata</taxon>
        <taxon>Vertebrata</taxon>
        <taxon>Euteleostomi</taxon>
        <taxon>Mammalia</taxon>
        <taxon>Eutheria</taxon>
        <taxon>Laurasiatheria</taxon>
        <taxon>Artiodactyla</taxon>
        <taxon>Whippomorpha</taxon>
        <taxon>Cetacea</taxon>
        <taxon>Mysticeti</taxon>
        <taxon>Balaenopteridae</taxon>
        <taxon>Balaenoptera</taxon>
    </lineage>
</organism>
<dbReference type="PANTHER" id="PTHR48081:SF32">
    <property type="entry name" value="ALPHA_BETA HYDROLASE FOLD-3 DOMAIN-CONTAINING PROTEIN"/>
    <property type="match status" value="1"/>
</dbReference>
<evidence type="ECO:0000256" key="1">
    <source>
        <dbReference type="ARBA" id="ARBA00022801"/>
    </source>
</evidence>
<feature type="transmembrane region" description="Helical" evidence="2">
    <location>
        <begin position="6"/>
        <end position="25"/>
    </location>
</feature>
<keyword evidence="2" id="KW-1133">Transmembrane helix</keyword>
<dbReference type="SUPFAM" id="SSF53474">
    <property type="entry name" value="alpha/beta-Hydrolases"/>
    <property type="match status" value="1"/>
</dbReference>
<reference evidence="4" key="1">
    <citation type="submission" date="2023-09" db="UniProtKB">
        <authorList>
            <consortium name="Ensembl"/>
        </authorList>
    </citation>
    <scope>IDENTIFICATION</scope>
</reference>
<name>A0A8C0CRP3_BALMU</name>
<gene>
    <name evidence="4" type="primary">AADACL4</name>
</gene>
<dbReference type="Ensembl" id="ENSBMST00010011326.1">
    <property type="protein sequence ID" value="ENSBMSP00010010189.1"/>
    <property type="gene ID" value="ENSBMSG00010007488.1"/>
</dbReference>
<accession>A0A8C0CRP3</accession>
<protein>
    <submittedName>
        <fullName evidence="4">Arylacetamide deacetylase like 4</fullName>
    </submittedName>
</protein>
<sequence>MVAPWLVLLAALCTFLLGVFVWAVFEHFLTTGVPSTLQNPAKFRFLHCVFLYMVTLKLGICSMPRFIQFLHNSVRIKKDPGLVVTDLLFGTAPVRLFQPKAASPGPPRGIIFFHGGEAVLGSLDMYRALCAFLSQETDSVLLSVGKLLEEISLATVWFCRAFTPVVDGQERVQGGMGISASFWQVCVVICGHSAGAGIVTLTSQTLVGRSGLPRIRAQVLIYPIVQLINFRLPSFPQNQHVQFLTRNGAFIPPEVWKKYWKWVSADNIPERFKKTDWTDYQPVFPGPFNEAAYLENNPLLDVKHTRLIKDDETIAQLPEAFLVSCEYDILRDDIFLCKKCLEDQGVPVTWYHVEDGFHGSLILFDRKPFSFPCSLKIVNALVSYIKSTL</sequence>
<dbReference type="InterPro" id="IPR013094">
    <property type="entry name" value="AB_hydrolase_3"/>
</dbReference>
<dbReference type="PANTHER" id="PTHR48081">
    <property type="entry name" value="AB HYDROLASE SUPERFAMILY PROTEIN C4A8.06C"/>
    <property type="match status" value="1"/>
</dbReference>
<dbReference type="GO" id="GO:0016787">
    <property type="term" value="F:hydrolase activity"/>
    <property type="evidence" value="ECO:0007669"/>
    <property type="project" value="UniProtKB-KW"/>
</dbReference>